<keyword evidence="4" id="KW-0804">Transcription</keyword>
<proteinExistence type="inferred from homology"/>
<dbReference type="FunFam" id="1.10.10.10:FF:000001">
    <property type="entry name" value="LysR family transcriptional regulator"/>
    <property type="match status" value="1"/>
</dbReference>
<sequence length="307" mass="34085">MDRLEAMRAFVAVVTEGSFSQAATSLNLSPQLVSKYVSQLEKHIAVRLLNRTTRKVNLTEAGTEYFQHAQQILLSIDEMDQQLSGLQQNPSGTLKISAPVSFALKHLGSLITDFQSHHPNVNIDLQLSDRKVDIIKEGFDIALRIGQLKSSSLIAKYVAPIRLILSASPGYLNKYGTPLVAEDLKHHRYLHYSYSEMAHKDGIYQWLKTKNLDSRAGLSSNNGDVLIAAAIAGAGLALQPTFIASEAISNGQLIPVLTEHSPEPFGLYAVYAHRKLLPNKVRCFIDFIDGYFGNPPHWDKTILDHIR</sequence>
<keyword evidence="2" id="KW-0805">Transcription regulation</keyword>
<gene>
    <name evidence="6" type="ORF">BI198_03720</name>
</gene>
<protein>
    <submittedName>
        <fullName evidence="6">LysR family transcriptional regulator</fullName>
    </submittedName>
</protein>
<evidence type="ECO:0000256" key="4">
    <source>
        <dbReference type="ARBA" id="ARBA00023163"/>
    </source>
</evidence>
<dbReference type="CDD" id="cd08422">
    <property type="entry name" value="PBP2_CrgA_like"/>
    <property type="match status" value="1"/>
</dbReference>
<dbReference type="PANTHER" id="PTHR30537">
    <property type="entry name" value="HTH-TYPE TRANSCRIPTIONAL REGULATOR"/>
    <property type="match status" value="1"/>
</dbReference>
<dbReference type="Pfam" id="PF00126">
    <property type="entry name" value="HTH_1"/>
    <property type="match status" value="1"/>
</dbReference>
<reference evidence="7" key="1">
    <citation type="submission" date="2016-09" db="EMBL/GenBank/DDBJ databases">
        <authorList>
            <person name="Wan X."/>
            <person name="Hou S."/>
        </authorList>
    </citation>
    <scope>NUCLEOTIDE SEQUENCE [LARGE SCALE GENOMIC DNA]</scope>
    <source>
        <strain evidence="7">KH87</strain>
    </source>
</reference>
<comment type="similarity">
    <text evidence="1">Belongs to the LysR transcriptional regulatory family.</text>
</comment>
<dbReference type="GO" id="GO:0003677">
    <property type="term" value="F:DNA binding"/>
    <property type="evidence" value="ECO:0007669"/>
    <property type="project" value="UniProtKB-KW"/>
</dbReference>
<dbReference type="Proteomes" id="UP000242258">
    <property type="component" value="Unassembled WGS sequence"/>
</dbReference>
<dbReference type="PANTHER" id="PTHR30537:SF5">
    <property type="entry name" value="HTH-TYPE TRANSCRIPTIONAL ACTIVATOR TTDR-RELATED"/>
    <property type="match status" value="1"/>
</dbReference>
<feature type="domain" description="HTH lysR-type" evidence="5">
    <location>
        <begin position="1"/>
        <end position="59"/>
    </location>
</feature>
<dbReference type="InterPro" id="IPR005119">
    <property type="entry name" value="LysR_subst-bd"/>
</dbReference>
<dbReference type="Gene3D" id="3.40.190.290">
    <property type="match status" value="1"/>
</dbReference>
<evidence type="ECO:0000256" key="2">
    <source>
        <dbReference type="ARBA" id="ARBA00023015"/>
    </source>
</evidence>
<evidence type="ECO:0000313" key="7">
    <source>
        <dbReference type="Proteomes" id="UP000242258"/>
    </source>
</evidence>
<dbReference type="InterPro" id="IPR036390">
    <property type="entry name" value="WH_DNA-bd_sf"/>
</dbReference>
<dbReference type="InterPro" id="IPR000847">
    <property type="entry name" value="LysR_HTH_N"/>
</dbReference>
<dbReference type="GO" id="GO:0003700">
    <property type="term" value="F:DNA-binding transcription factor activity"/>
    <property type="evidence" value="ECO:0007669"/>
    <property type="project" value="InterPro"/>
</dbReference>
<keyword evidence="3" id="KW-0238">DNA-binding</keyword>
<dbReference type="SUPFAM" id="SSF53850">
    <property type="entry name" value="Periplasmic binding protein-like II"/>
    <property type="match status" value="1"/>
</dbReference>
<comment type="caution">
    <text evidence="6">The sequence shown here is derived from an EMBL/GenBank/DDBJ whole genome shotgun (WGS) entry which is preliminary data.</text>
</comment>
<dbReference type="OrthoDB" id="5572602at2"/>
<name>A0A1E7Q3S7_9GAMM</name>
<evidence type="ECO:0000313" key="6">
    <source>
        <dbReference type="EMBL" id="OEY68770.1"/>
    </source>
</evidence>
<keyword evidence="7" id="KW-1185">Reference proteome</keyword>
<dbReference type="InterPro" id="IPR058163">
    <property type="entry name" value="LysR-type_TF_proteobact-type"/>
</dbReference>
<evidence type="ECO:0000256" key="1">
    <source>
        <dbReference type="ARBA" id="ARBA00009437"/>
    </source>
</evidence>
<dbReference type="EMBL" id="MKEK01000001">
    <property type="protein sequence ID" value="OEY68770.1"/>
    <property type="molecule type" value="Genomic_DNA"/>
</dbReference>
<dbReference type="Gene3D" id="1.10.10.10">
    <property type="entry name" value="Winged helix-like DNA-binding domain superfamily/Winged helix DNA-binding domain"/>
    <property type="match status" value="1"/>
</dbReference>
<dbReference type="InterPro" id="IPR036388">
    <property type="entry name" value="WH-like_DNA-bd_sf"/>
</dbReference>
<organism evidence="6 7">
    <name type="scientific">Rheinheimera salexigens</name>
    <dbReference type="NCBI Taxonomy" id="1628148"/>
    <lineage>
        <taxon>Bacteria</taxon>
        <taxon>Pseudomonadati</taxon>
        <taxon>Pseudomonadota</taxon>
        <taxon>Gammaproteobacteria</taxon>
        <taxon>Chromatiales</taxon>
        <taxon>Chromatiaceae</taxon>
        <taxon>Rheinheimera</taxon>
    </lineage>
</organism>
<evidence type="ECO:0000259" key="5">
    <source>
        <dbReference type="PROSITE" id="PS50931"/>
    </source>
</evidence>
<accession>A0A1E7Q3S7</accession>
<evidence type="ECO:0000256" key="3">
    <source>
        <dbReference type="ARBA" id="ARBA00023125"/>
    </source>
</evidence>
<dbReference type="RefSeq" id="WP_070048336.1">
    <property type="nucleotide sequence ID" value="NZ_CBCSDO010000001.1"/>
</dbReference>
<dbReference type="STRING" id="1628148.BI198_03720"/>
<dbReference type="PROSITE" id="PS50931">
    <property type="entry name" value="HTH_LYSR"/>
    <property type="match status" value="1"/>
</dbReference>
<dbReference type="AlphaFoldDB" id="A0A1E7Q3S7"/>
<dbReference type="SUPFAM" id="SSF46785">
    <property type="entry name" value="Winged helix' DNA-binding domain"/>
    <property type="match status" value="1"/>
</dbReference>
<dbReference type="Pfam" id="PF03466">
    <property type="entry name" value="LysR_substrate"/>
    <property type="match status" value="1"/>
</dbReference>